<proteinExistence type="predicted"/>
<evidence type="ECO:0000313" key="2">
    <source>
        <dbReference type="Proteomes" id="UP001185331"/>
    </source>
</evidence>
<dbReference type="EMBL" id="JAVDQK010000004">
    <property type="protein sequence ID" value="MDR6218455.1"/>
    <property type="molecule type" value="Genomic_DNA"/>
</dbReference>
<sequence length="128" mass="14265">MVVNRMLFTVGAMMLILLLLAGAMTAHLNAKVSDTRKAARTVQAADNVLVITFRDGRVTRERTTGLATYCATFHLERLRSGRPADTEVLLGDGRLLNLRDVEQLRAETPIRRKDMFALVLDGKLKTCH</sequence>
<dbReference type="RefSeq" id="WP_309854955.1">
    <property type="nucleotide sequence ID" value="NZ_JAVDQJ010000005.1"/>
</dbReference>
<dbReference type="AlphaFoldDB" id="A0AAE3XE58"/>
<evidence type="ECO:0000313" key="1">
    <source>
        <dbReference type="EMBL" id="MDR6218455.1"/>
    </source>
</evidence>
<dbReference type="Proteomes" id="UP001185331">
    <property type="component" value="Unassembled WGS sequence"/>
</dbReference>
<reference evidence="1" key="1">
    <citation type="submission" date="2023-07" db="EMBL/GenBank/DDBJ databases">
        <title>Sorghum-associated microbial communities from plants grown in Nebraska, USA.</title>
        <authorList>
            <person name="Schachtman D."/>
        </authorList>
    </citation>
    <scope>NUCLEOTIDE SEQUENCE</scope>
    <source>
        <strain evidence="1">BE330</strain>
    </source>
</reference>
<comment type="caution">
    <text evidence="1">The sequence shown here is derived from an EMBL/GenBank/DDBJ whole genome shotgun (WGS) entry which is preliminary data.</text>
</comment>
<gene>
    <name evidence="1" type="ORF">J2Y00_002018</name>
</gene>
<accession>A0AAE3XE58</accession>
<name>A0AAE3XE58_9DEIO</name>
<protein>
    <submittedName>
        <fullName evidence="1">Uncharacterized protein</fullName>
    </submittedName>
</protein>
<organism evidence="1 2">
    <name type="scientific">Deinococcus soli</name>
    <name type="common">ex Cha et al. 2016</name>
    <dbReference type="NCBI Taxonomy" id="1309411"/>
    <lineage>
        <taxon>Bacteria</taxon>
        <taxon>Thermotogati</taxon>
        <taxon>Deinococcota</taxon>
        <taxon>Deinococci</taxon>
        <taxon>Deinococcales</taxon>
        <taxon>Deinococcaceae</taxon>
        <taxon>Deinococcus</taxon>
    </lineage>
</organism>